<dbReference type="InterPro" id="IPR022496">
    <property type="entry name" value="T6A_TsaB"/>
</dbReference>
<name>A0ABS9BP07_9BACT</name>
<dbReference type="PANTHER" id="PTHR11735:SF11">
    <property type="entry name" value="TRNA THREONYLCARBAMOYLADENOSINE BIOSYNTHESIS PROTEIN TSAB"/>
    <property type="match status" value="1"/>
</dbReference>
<protein>
    <submittedName>
        <fullName evidence="2">tRNA (Adenosine(37)-N6)-threonylcarbamoyltransferase complex dimerization subunit type 1 TsaB</fullName>
        <ecNumber evidence="2">2.3.1.234</ecNumber>
    </submittedName>
</protein>
<accession>A0ABS9BP07</accession>
<dbReference type="RefSeq" id="WP_234868582.1">
    <property type="nucleotide sequence ID" value="NZ_JAKEVY010000008.1"/>
</dbReference>
<evidence type="ECO:0000259" key="1">
    <source>
        <dbReference type="Pfam" id="PF00814"/>
    </source>
</evidence>
<feature type="domain" description="Gcp-like" evidence="1">
    <location>
        <begin position="32"/>
        <end position="136"/>
    </location>
</feature>
<dbReference type="GO" id="GO:0061711">
    <property type="term" value="F:tRNA N(6)-L-threonylcarbamoyladenine synthase activity"/>
    <property type="evidence" value="ECO:0007669"/>
    <property type="project" value="UniProtKB-EC"/>
</dbReference>
<comment type="caution">
    <text evidence="2">The sequence shown here is derived from an EMBL/GenBank/DDBJ whole genome shotgun (WGS) entry which is preliminary data.</text>
</comment>
<dbReference type="EMBL" id="JAKEVY010000008">
    <property type="protein sequence ID" value="MCF1716959.1"/>
    <property type="molecule type" value="Genomic_DNA"/>
</dbReference>
<gene>
    <name evidence="2" type="primary">tsaB</name>
    <name evidence="2" type="ORF">L0U88_20120</name>
</gene>
<dbReference type="Pfam" id="PF00814">
    <property type="entry name" value="TsaD"/>
    <property type="match status" value="1"/>
</dbReference>
<dbReference type="SUPFAM" id="SSF53067">
    <property type="entry name" value="Actin-like ATPase domain"/>
    <property type="match status" value="2"/>
</dbReference>
<dbReference type="PANTHER" id="PTHR11735">
    <property type="entry name" value="TRNA N6-ADENOSINE THREONYLCARBAMOYLTRANSFERASE"/>
    <property type="match status" value="1"/>
</dbReference>
<reference evidence="2 3" key="1">
    <citation type="submission" date="2022-01" db="EMBL/GenBank/DDBJ databases">
        <title>Flavihumibacter sp. nov., isolated from sediment of a river.</title>
        <authorList>
            <person name="Liu H."/>
        </authorList>
    </citation>
    <scope>NUCLEOTIDE SEQUENCE [LARGE SCALE GENOMIC DNA]</scope>
    <source>
        <strain evidence="2 3">RY-1</strain>
    </source>
</reference>
<evidence type="ECO:0000313" key="2">
    <source>
        <dbReference type="EMBL" id="MCF1716959.1"/>
    </source>
</evidence>
<organism evidence="2 3">
    <name type="scientific">Flavihumibacter fluminis</name>
    <dbReference type="NCBI Taxonomy" id="2909236"/>
    <lineage>
        <taxon>Bacteria</taxon>
        <taxon>Pseudomonadati</taxon>
        <taxon>Bacteroidota</taxon>
        <taxon>Chitinophagia</taxon>
        <taxon>Chitinophagales</taxon>
        <taxon>Chitinophagaceae</taxon>
        <taxon>Flavihumibacter</taxon>
    </lineage>
</organism>
<dbReference type="NCBIfam" id="TIGR03725">
    <property type="entry name" value="T6A_YeaZ"/>
    <property type="match status" value="1"/>
</dbReference>
<dbReference type="InterPro" id="IPR043129">
    <property type="entry name" value="ATPase_NBD"/>
</dbReference>
<dbReference type="CDD" id="cd24032">
    <property type="entry name" value="ASKHA_NBD_TsaB"/>
    <property type="match status" value="1"/>
</dbReference>
<dbReference type="InterPro" id="IPR000905">
    <property type="entry name" value="Gcp-like_dom"/>
</dbReference>
<dbReference type="Proteomes" id="UP001200145">
    <property type="component" value="Unassembled WGS sequence"/>
</dbReference>
<keyword evidence="2" id="KW-0808">Transferase</keyword>
<sequence length="224" mass="24622">MSCLLTIDTSLETALLCISRDGVLLKSSSNHSQKDHASWLQPALEKLLKDTVISFAELNAIAVVAGPGSYTGLRVGMASAKGLCYALKVPLILLDNLYVMAASYLHHNGKGIVCPMIDARRMEVFTAVYDSSKNMLMAPAALVLEADSFNNWINVEPVFFIGNGAAKYKVLLKSANAYFPDWQPGAMDFVRIAQEMYDRGEFAELAYSEPFYVKAFYDPVKAKS</sequence>
<proteinExistence type="predicted"/>
<keyword evidence="2" id="KW-0012">Acyltransferase</keyword>
<evidence type="ECO:0000313" key="3">
    <source>
        <dbReference type="Proteomes" id="UP001200145"/>
    </source>
</evidence>
<keyword evidence="3" id="KW-1185">Reference proteome</keyword>
<dbReference type="Gene3D" id="3.30.420.40">
    <property type="match status" value="2"/>
</dbReference>
<dbReference type="EC" id="2.3.1.234" evidence="2"/>